<evidence type="ECO:0000256" key="1">
    <source>
        <dbReference type="SAM" id="SignalP"/>
    </source>
</evidence>
<dbReference type="AlphaFoldDB" id="A0A0A9DCX5"/>
<dbReference type="EMBL" id="GBRH01213357">
    <property type="protein sequence ID" value="JAD84538.1"/>
    <property type="molecule type" value="Transcribed_RNA"/>
</dbReference>
<accession>A0A0A9DCX5</accession>
<feature type="chain" id="PRO_5002061250" evidence="1">
    <location>
        <begin position="20"/>
        <end position="111"/>
    </location>
</feature>
<keyword evidence="1" id="KW-0732">Signal</keyword>
<name>A0A0A9DCX5_ARUDO</name>
<evidence type="ECO:0000313" key="2">
    <source>
        <dbReference type="EMBL" id="JAD84538.1"/>
    </source>
</evidence>
<proteinExistence type="predicted"/>
<organism evidence="2">
    <name type="scientific">Arundo donax</name>
    <name type="common">Giant reed</name>
    <name type="synonym">Donax arundinaceus</name>
    <dbReference type="NCBI Taxonomy" id="35708"/>
    <lineage>
        <taxon>Eukaryota</taxon>
        <taxon>Viridiplantae</taxon>
        <taxon>Streptophyta</taxon>
        <taxon>Embryophyta</taxon>
        <taxon>Tracheophyta</taxon>
        <taxon>Spermatophyta</taxon>
        <taxon>Magnoliopsida</taxon>
        <taxon>Liliopsida</taxon>
        <taxon>Poales</taxon>
        <taxon>Poaceae</taxon>
        <taxon>PACMAD clade</taxon>
        <taxon>Arundinoideae</taxon>
        <taxon>Arundineae</taxon>
        <taxon>Arundo</taxon>
    </lineage>
</organism>
<sequence>MRTWISIFPSAIFTRASSAADTPTRGKAMAMKAACRRPTELRSATCGQTAAIRRSPREMQQTSRCSRSASATSAHPIALATRMTAAPPPPPCTSTPWCPCPCPWWSWPWWW</sequence>
<reference evidence="2" key="2">
    <citation type="journal article" date="2015" name="Data Brief">
        <title>Shoot transcriptome of the giant reed, Arundo donax.</title>
        <authorList>
            <person name="Barrero R.A."/>
            <person name="Guerrero F.D."/>
            <person name="Moolhuijzen P."/>
            <person name="Goolsby J.A."/>
            <person name="Tidwell J."/>
            <person name="Bellgard S.E."/>
            <person name="Bellgard M.I."/>
        </authorList>
    </citation>
    <scope>NUCLEOTIDE SEQUENCE</scope>
    <source>
        <tissue evidence="2">Shoot tissue taken approximately 20 cm above the soil surface</tissue>
    </source>
</reference>
<reference evidence="2" key="1">
    <citation type="submission" date="2014-09" db="EMBL/GenBank/DDBJ databases">
        <authorList>
            <person name="Magalhaes I.L.F."/>
            <person name="Oliveira U."/>
            <person name="Santos F.R."/>
            <person name="Vidigal T.H.D.A."/>
            <person name="Brescovit A.D."/>
            <person name="Santos A.J."/>
        </authorList>
    </citation>
    <scope>NUCLEOTIDE SEQUENCE</scope>
    <source>
        <tissue evidence="2">Shoot tissue taken approximately 20 cm above the soil surface</tissue>
    </source>
</reference>
<feature type="signal peptide" evidence="1">
    <location>
        <begin position="1"/>
        <end position="19"/>
    </location>
</feature>
<protein>
    <submittedName>
        <fullName evidence="2">HMA1</fullName>
    </submittedName>
</protein>